<evidence type="ECO:0000313" key="4">
    <source>
        <dbReference type="Proteomes" id="UP000054498"/>
    </source>
</evidence>
<dbReference type="GO" id="GO:0009704">
    <property type="term" value="P:de-etiolation"/>
    <property type="evidence" value="ECO:0007669"/>
    <property type="project" value="InterPro"/>
</dbReference>
<dbReference type="InterPro" id="IPR001763">
    <property type="entry name" value="Rhodanese-like_dom"/>
</dbReference>
<dbReference type="SUPFAM" id="SSF52821">
    <property type="entry name" value="Rhodanese/Cell cycle control phosphatase"/>
    <property type="match status" value="1"/>
</dbReference>
<feature type="region of interest" description="Disordered" evidence="1">
    <location>
        <begin position="710"/>
        <end position="749"/>
    </location>
</feature>
<proteinExistence type="predicted"/>
<dbReference type="CDD" id="cd00158">
    <property type="entry name" value="RHOD"/>
    <property type="match status" value="1"/>
</dbReference>
<dbReference type="Gene3D" id="3.40.250.10">
    <property type="entry name" value="Rhodanese-like domain"/>
    <property type="match status" value="1"/>
</dbReference>
<dbReference type="RefSeq" id="XP_013895162.1">
    <property type="nucleotide sequence ID" value="XM_014039708.1"/>
</dbReference>
<feature type="domain" description="Rhodanese" evidence="2">
    <location>
        <begin position="468"/>
        <end position="590"/>
    </location>
</feature>
<dbReference type="InterPro" id="IPR036873">
    <property type="entry name" value="Rhodanese-like_dom_sf"/>
</dbReference>
<dbReference type="OrthoDB" id="551300at2759"/>
<accession>A0A0D2J8S6</accession>
<dbReference type="PROSITE" id="PS50206">
    <property type="entry name" value="RHODANESE_3"/>
    <property type="match status" value="1"/>
</dbReference>
<dbReference type="GO" id="GO:0090333">
    <property type="term" value="P:regulation of stomatal closure"/>
    <property type="evidence" value="ECO:0007669"/>
    <property type="project" value="InterPro"/>
</dbReference>
<dbReference type="AlphaFoldDB" id="A0A0D2J8S6"/>
<evidence type="ECO:0000259" key="2">
    <source>
        <dbReference type="PROSITE" id="PS50206"/>
    </source>
</evidence>
<dbReference type="Pfam" id="PF00581">
    <property type="entry name" value="Rhodanese"/>
    <property type="match status" value="1"/>
</dbReference>
<dbReference type="Proteomes" id="UP000054498">
    <property type="component" value="Unassembled WGS sequence"/>
</dbReference>
<sequence length="749" mass="70073">MLPGRGTTGLARGDAKVSNGLAGGARLLLPNEAVADALADAAPLALPLLDLPGPPAAQSAPADAAPSEGVGDLVSGALDQVSDAATQLTEKAADLADAAGEVAAQAASGAAAAAEGVVSSLAGLADGFKDAVGGALGDSLGDSVGGLADGLKGAVGGLGDSLGDSVGGLADGFKGAVGGLGDSDSAGGTAGGVGGALGGAADSVGDALGDSLGGAVDDVGGALGGAADSVGGALGGALGGVGGALGGAADSVGGALGGVGGALGGAAGTVKGAVGGVADGVSGALGGVGSSVSSALGGAAAGAAAGASGALSVAKGQLEGVTSTVQAGLGDATAVAAGALGQATDAVSGAVGAVADTVGGAANSAAAAVQGATGAATAQVAALAGQVTSAVDAAAAQALGALPEPARDALLAVGGAAAAGAAVVAEHPRAAAVAATAVGVQAAVSWYQARYAGYAGEASPEQLAALLQEGDALLVDIRSPAQREAEGVPELKLGARFKVVAFPVEDDVVPSRVAKLVGNVPELKLLTSAALIAGLKQVKGPMTRVVVMDRDGGEPARALARALTSLNQPLSYVLSGGYRGWRDAAGLPVVEAADYSADAGALISDNVEVVVARAQELSKPQTAVPLVGGLVLAVVAAVNYHKTLEYLGVLGVLLTATNKALSYSSPQEALDDINNVFGKLGGLADKAGQVLPKKPSRPIPAIQLSLDDAVRPAGEGGAKERPQGRPGGEGGIKEGAISDVLAAEGEGNS</sequence>
<organism evidence="3 4">
    <name type="scientific">Monoraphidium neglectum</name>
    <dbReference type="NCBI Taxonomy" id="145388"/>
    <lineage>
        <taxon>Eukaryota</taxon>
        <taxon>Viridiplantae</taxon>
        <taxon>Chlorophyta</taxon>
        <taxon>core chlorophytes</taxon>
        <taxon>Chlorophyceae</taxon>
        <taxon>CS clade</taxon>
        <taxon>Sphaeropleales</taxon>
        <taxon>Selenastraceae</taxon>
        <taxon>Monoraphidium</taxon>
    </lineage>
</organism>
<dbReference type="PANTHER" id="PTHR34209:SF1">
    <property type="entry name" value="CALCIUM SENSING RECEPTOR, CHLOROPLASTIC"/>
    <property type="match status" value="1"/>
</dbReference>
<reference evidence="3 4" key="1">
    <citation type="journal article" date="2013" name="BMC Genomics">
        <title>Reconstruction of the lipid metabolism for the microalga Monoraphidium neglectum from its genome sequence reveals characteristics suitable for biofuel production.</title>
        <authorList>
            <person name="Bogen C."/>
            <person name="Al-Dilaimi A."/>
            <person name="Albersmeier A."/>
            <person name="Wichmann J."/>
            <person name="Grundmann M."/>
            <person name="Rupp O."/>
            <person name="Lauersen K.J."/>
            <person name="Blifernez-Klassen O."/>
            <person name="Kalinowski J."/>
            <person name="Goesmann A."/>
            <person name="Mussgnug J.H."/>
            <person name="Kruse O."/>
        </authorList>
    </citation>
    <scope>NUCLEOTIDE SEQUENCE [LARGE SCALE GENOMIC DNA]</scope>
    <source>
        <strain evidence="3 4">SAG 48.87</strain>
    </source>
</reference>
<dbReference type="EMBL" id="KK103142">
    <property type="protein sequence ID" value="KIY96142.1"/>
    <property type="molecule type" value="Genomic_DNA"/>
</dbReference>
<protein>
    <recommendedName>
        <fullName evidence="2">Rhodanese domain-containing protein</fullName>
    </recommendedName>
</protein>
<keyword evidence="4" id="KW-1185">Reference proteome</keyword>
<evidence type="ECO:0000313" key="3">
    <source>
        <dbReference type="EMBL" id="KIY96142.1"/>
    </source>
</evidence>
<dbReference type="PANTHER" id="PTHR34209">
    <property type="entry name" value="RHODANESE/CELL CYCLE CONTROL PHOSPHATASE SUPERFAMILY PROTEIN"/>
    <property type="match status" value="1"/>
</dbReference>
<name>A0A0D2J8S6_9CHLO</name>
<dbReference type="GeneID" id="25729119"/>
<dbReference type="GO" id="GO:0071277">
    <property type="term" value="P:cellular response to calcium ion"/>
    <property type="evidence" value="ECO:0007669"/>
    <property type="project" value="InterPro"/>
</dbReference>
<dbReference type="KEGG" id="mng:MNEG_11819"/>
<dbReference type="SMART" id="SM00450">
    <property type="entry name" value="RHOD"/>
    <property type="match status" value="1"/>
</dbReference>
<gene>
    <name evidence="3" type="ORF">MNEG_11819</name>
</gene>
<dbReference type="InterPro" id="IPR044690">
    <property type="entry name" value="CAS_plant"/>
</dbReference>
<evidence type="ECO:0000256" key="1">
    <source>
        <dbReference type="SAM" id="MobiDB-lite"/>
    </source>
</evidence>